<evidence type="ECO:0000313" key="2">
    <source>
        <dbReference type="Proteomes" id="UP001500751"/>
    </source>
</evidence>
<dbReference type="Proteomes" id="UP001500751">
    <property type="component" value="Unassembled WGS sequence"/>
</dbReference>
<name>A0ABN2TKB8_9ACTN</name>
<keyword evidence="2" id="KW-1185">Reference proteome</keyword>
<accession>A0ABN2TKB8</accession>
<dbReference type="InterPro" id="IPR015943">
    <property type="entry name" value="WD40/YVTN_repeat-like_dom_sf"/>
</dbReference>
<dbReference type="SUPFAM" id="SSF101908">
    <property type="entry name" value="Putative isomerase YbhE"/>
    <property type="match status" value="1"/>
</dbReference>
<sequence length="295" mass="31322">MDTDDPLYEIDLTDPEALAAPMRRTSRREALGLLAGTLALAGGAGRILIRDKGKDPQPTTLTVELVASSTRARTTTSKASAMPPGAPVVTSLADRSFEADGSTVKIWQTSDVAHAHILATTRARGVITSLAPRPPRARQVAVAGLWGTELLDLSNINALKGQLLIPTNTGDFEPWTAFAPDGRTLATCDTEHVVLWDLGSKTADLASRRTIPATLPRFTFVGDDLLAVAQTGDATIQFWRTSRTPAVIQTYTGPVGQDVELSAGLDGSGTTLTVVQTRADQSTTQILRITHTSKS</sequence>
<dbReference type="EMBL" id="BAAAQN010000002">
    <property type="protein sequence ID" value="GAA2012254.1"/>
    <property type="molecule type" value="Genomic_DNA"/>
</dbReference>
<evidence type="ECO:0000313" key="1">
    <source>
        <dbReference type="EMBL" id="GAA2012254.1"/>
    </source>
</evidence>
<comment type="caution">
    <text evidence="1">The sequence shown here is derived from an EMBL/GenBank/DDBJ whole genome shotgun (WGS) entry which is preliminary data.</text>
</comment>
<dbReference type="Gene3D" id="2.130.10.10">
    <property type="entry name" value="YVTN repeat-like/Quinoprotein amine dehydrogenase"/>
    <property type="match status" value="1"/>
</dbReference>
<gene>
    <name evidence="1" type="ORF">GCM10009839_03180</name>
</gene>
<protein>
    <recommendedName>
        <fullName evidence="3">WD40 repeat domain-containing protein</fullName>
    </recommendedName>
</protein>
<dbReference type="RefSeq" id="WP_344663641.1">
    <property type="nucleotide sequence ID" value="NZ_BAAAQN010000002.1"/>
</dbReference>
<proteinExistence type="predicted"/>
<evidence type="ECO:0008006" key="3">
    <source>
        <dbReference type="Google" id="ProtNLM"/>
    </source>
</evidence>
<organism evidence="1 2">
    <name type="scientific">Catenulispora yoronensis</name>
    <dbReference type="NCBI Taxonomy" id="450799"/>
    <lineage>
        <taxon>Bacteria</taxon>
        <taxon>Bacillati</taxon>
        <taxon>Actinomycetota</taxon>
        <taxon>Actinomycetes</taxon>
        <taxon>Catenulisporales</taxon>
        <taxon>Catenulisporaceae</taxon>
        <taxon>Catenulispora</taxon>
    </lineage>
</organism>
<reference evidence="2" key="1">
    <citation type="journal article" date="2019" name="Int. J. Syst. Evol. Microbiol.">
        <title>The Global Catalogue of Microorganisms (GCM) 10K type strain sequencing project: providing services to taxonomists for standard genome sequencing and annotation.</title>
        <authorList>
            <consortium name="The Broad Institute Genomics Platform"/>
            <consortium name="The Broad Institute Genome Sequencing Center for Infectious Disease"/>
            <person name="Wu L."/>
            <person name="Ma J."/>
        </authorList>
    </citation>
    <scope>NUCLEOTIDE SEQUENCE [LARGE SCALE GENOMIC DNA]</scope>
    <source>
        <strain evidence="2">JCM 16014</strain>
    </source>
</reference>